<evidence type="ECO:0000259" key="9">
    <source>
        <dbReference type="PROSITE" id="PS01124"/>
    </source>
</evidence>
<dbReference type="STRING" id="44252.DJ90_6242"/>
<evidence type="ECO:0000256" key="2">
    <source>
        <dbReference type="ARBA" id="ARBA00022490"/>
    </source>
</evidence>
<dbReference type="SMART" id="SM00448">
    <property type="entry name" value="REC"/>
    <property type="match status" value="1"/>
</dbReference>
<evidence type="ECO:0000256" key="7">
    <source>
        <dbReference type="ARBA" id="ARBA00023163"/>
    </source>
</evidence>
<dbReference type="Pfam" id="PF00072">
    <property type="entry name" value="Response_reg"/>
    <property type="match status" value="1"/>
</dbReference>
<dbReference type="OrthoDB" id="159632at2"/>
<evidence type="ECO:0000313" key="14">
    <source>
        <dbReference type="Proteomes" id="UP000442469"/>
    </source>
</evidence>
<dbReference type="Pfam" id="PF12833">
    <property type="entry name" value="HTH_18"/>
    <property type="match status" value="1"/>
</dbReference>
<dbReference type="Gene3D" id="3.40.50.2300">
    <property type="match status" value="1"/>
</dbReference>
<dbReference type="GO" id="GO:0043565">
    <property type="term" value="F:sequence-specific DNA binding"/>
    <property type="evidence" value="ECO:0007669"/>
    <property type="project" value="InterPro"/>
</dbReference>
<dbReference type="HOGENOM" id="CLU_000445_5_0_9"/>
<dbReference type="InterPro" id="IPR011006">
    <property type="entry name" value="CheY-like_superfamily"/>
</dbReference>
<evidence type="ECO:0000259" key="10">
    <source>
        <dbReference type="PROSITE" id="PS50110"/>
    </source>
</evidence>
<accession>A0A090ZM05</accession>
<dbReference type="Gene3D" id="1.10.10.60">
    <property type="entry name" value="Homeodomain-like"/>
    <property type="match status" value="2"/>
</dbReference>
<keyword evidence="3 8" id="KW-0597">Phosphoprotein</keyword>
<evidence type="ECO:0000313" key="12">
    <source>
        <dbReference type="EMBL" id="MUG26285.1"/>
    </source>
</evidence>
<comment type="caution">
    <text evidence="11">The sequence shown here is derived from an EMBL/GenBank/DDBJ whole genome shotgun (WGS) entry which is preliminary data.</text>
</comment>
<evidence type="ECO:0000256" key="4">
    <source>
        <dbReference type="ARBA" id="ARBA00023012"/>
    </source>
</evidence>
<dbReference type="GO" id="GO:0005737">
    <property type="term" value="C:cytoplasm"/>
    <property type="evidence" value="ECO:0007669"/>
    <property type="project" value="UniProtKB-SubCell"/>
</dbReference>
<evidence type="ECO:0000256" key="3">
    <source>
        <dbReference type="ARBA" id="ARBA00022553"/>
    </source>
</evidence>
<keyword evidence="13" id="KW-1185">Reference proteome</keyword>
<dbReference type="PANTHER" id="PTHR42713:SF3">
    <property type="entry name" value="TRANSCRIPTIONAL REGULATORY PROTEIN HPTR"/>
    <property type="match status" value="1"/>
</dbReference>
<dbReference type="PATRIC" id="fig|44252.3.peg.434"/>
<dbReference type="EMBL" id="WNZZ01000039">
    <property type="protein sequence ID" value="MUG26285.1"/>
    <property type="molecule type" value="Genomic_DNA"/>
</dbReference>
<dbReference type="InterPro" id="IPR020449">
    <property type="entry name" value="Tscrpt_reg_AraC-type_HTH"/>
</dbReference>
<dbReference type="PRINTS" id="PR00032">
    <property type="entry name" value="HTHARAC"/>
</dbReference>
<evidence type="ECO:0000256" key="5">
    <source>
        <dbReference type="ARBA" id="ARBA00023015"/>
    </source>
</evidence>
<dbReference type="Proteomes" id="UP000029278">
    <property type="component" value="Unassembled WGS sequence"/>
</dbReference>
<comment type="subcellular location">
    <subcellularLocation>
        <location evidence="1">Cytoplasm</location>
    </subcellularLocation>
</comment>
<gene>
    <name evidence="11" type="ORF">DJ90_6242</name>
    <name evidence="12" type="ORF">GNQ08_28410</name>
</gene>
<evidence type="ECO:0000313" key="13">
    <source>
        <dbReference type="Proteomes" id="UP000029278"/>
    </source>
</evidence>
<evidence type="ECO:0000256" key="1">
    <source>
        <dbReference type="ARBA" id="ARBA00004496"/>
    </source>
</evidence>
<dbReference type="SUPFAM" id="SSF46689">
    <property type="entry name" value="Homeodomain-like"/>
    <property type="match status" value="2"/>
</dbReference>
<dbReference type="RefSeq" id="WP_036626507.1">
    <property type="nucleotide sequence ID" value="NZ_BGML01000007.1"/>
</dbReference>
<dbReference type="InterPro" id="IPR001789">
    <property type="entry name" value="Sig_transdc_resp-reg_receiver"/>
</dbReference>
<name>A0A090ZM05_PAEMA</name>
<dbReference type="PROSITE" id="PS01124">
    <property type="entry name" value="HTH_ARAC_FAMILY_2"/>
    <property type="match status" value="1"/>
</dbReference>
<keyword evidence="6" id="KW-0238">DNA-binding</keyword>
<dbReference type="PANTHER" id="PTHR42713">
    <property type="entry name" value="HISTIDINE KINASE-RELATED"/>
    <property type="match status" value="1"/>
</dbReference>
<sequence length="398" mass="45959">MWNLLVVEDEPIVRMGLRYMVDWEAQGVCWKAEAANGEEAVKVLESEEIHIVMTDIRMPGMDGIELGRYIRSHWPQHIQMIYLSSYDDFPYVKEAIRLNALDYLHKPTMDEEEVKGALQKAVKLLEQNTSRTLPAWPEEERNAWLISLLDTYTYPREMLVPELAPEGSLSQGLWLAAIRLRGDAADQIAAGEAKDHLKFISIRYLIEEYVGRDFGGLVFHRGRREIIWLAPAVPKSGAGGRCGREQYLERLRSKIFELLNASIVYSFSSVYGDPQHIPEAYLEAELKFPVNQQSDSLHIRLAKEYVDGHLLEDITLQKVADSIPISPGYLSRIFLREVGESFSEYVIRNKIIYAQKLLRETNKKVYEIAEILSYTNPHYFSKLFKERVGMTPLEYRNR</sequence>
<protein>
    <submittedName>
        <fullName evidence="11">Helix-turn-helix domain protein</fullName>
    </submittedName>
    <submittedName>
        <fullName evidence="12">Response regulator</fullName>
    </submittedName>
</protein>
<feature type="domain" description="HTH araC/xylS-type" evidence="9">
    <location>
        <begin position="300"/>
        <end position="398"/>
    </location>
</feature>
<dbReference type="GO" id="GO:0000160">
    <property type="term" value="P:phosphorelay signal transduction system"/>
    <property type="evidence" value="ECO:0007669"/>
    <property type="project" value="UniProtKB-KW"/>
</dbReference>
<dbReference type="InterPro" id="IPR018060">
    <property type="entry name" value="HTH_AraC"/>
</dbReference>
<keyword evidence="2" id="KW-0963">Cytoplasm</keyword>
<keyword evidence="5" id="KW-0805">Transcription regulation</keyword>
<organism evidence="11 13">
    <name type="scientific">Paenibacillus macerans</name>
    <name type="common">Bacillus macerans</name>
    <dbReference type="NCBI Taxonomy" id="44252"/>
    <lineage>
        <taxon>Bacteria</taxon>
        <taxon>Bacillati</taxon>
        <taxon>Bacillota</taxon>
        <taxon>Bacilli</taxon>
        <taxon>Bacillales</taxon>
        <taxon>Paenibacillaceae</taxon>
        <taxon>Paenibacillus</taxon>
    </lineage>
</organism>
<dbReference type="InterPro" id="IPR051552">
    <property type="entry name" value="HptR"/>
</dbReference>
<dbReference type="InterPro" id="IPR009057">
    <property type="entry name" value="Homeodomain-like_sf"/>
</dbReference>
<dbReference type="GO" id="GO:0003700">
    <property type="term" value="F:DNA-binding transcription factor activity"/>
    <property type="evidence" value="ECO:0007669"/>
    <property type="project" value="InterPro"/>
</dbReference>
<feature type="modified residue" description="4-aspartylphosphate" evidence="8">
    <location>
        <position position="55"/>
    </location>
</feature>
<dbReference type="AlphaFoldDB" id="A0A090ZM05"/>
<reference evidence="11 13" key="1">
    <citation type="submission" date="2014-04" db="EMBL/GenBank/DDBJ databases">
        <authorList>
            <person name="Bishop-Lilly K.A."/>
            <person name="Broomall S.M."/>
            <person name="Chain P.S."/>
            <person name="Chertkov O."/>
            <person name="Coyne S.R."/>
            <person name="Daligault H.E."/>
            <person name="Davenport K.W."/>
            <person name="Erkkila T."/>
            <person name="Frey K.G."/>
            <person name="Gibbons H.S."/>
            <person name="Gu W."/>
            <person name="Jaissle J."/>
            <person name="Johnson S.L."/>
            <person name="Koroleva G.I."/>
            <person name="Ladner J.T."/>
            <person name="Lo C.-C."/>
            <person name="Minogue T.D."/>
            <person name="Munk C."/>
            <person name="Palacios G.F."/>
            <person name="Redden C.L."/>
            <person name="Rosenzweig C.N."/>
            <person name="Scholz M.B."/>
            <person name="Teshima H."/>
            <person name="Xu Y."/>
        </authorList>
    </citation>
    <scope>NUCLEOTIDE SEQUENCE [LARGE SCALE GENOMIC DNA]</scope>
    <source>
        <strain evidence="11 13">8244</strain>
    </source>
</reference>
<dbReference type="SMART" id="SM00342">
    <property type="entry name" value="HTH_ARAC"/>
    <property type="match status" value="1"/>
</dbReference>
<evidence type="ECO:0000256" key="8">
    <source>
        <dbReference type="PROSITE-ProRule" id="PRU00169"/>
    </source>
</evidence>
<evidence type="ECO:0000313" key="11">
    <source>
        <dbReference type="EMBL" id="KFN11622.1"/>
    </source>
</evidence>
<reference evidence="12 14" key="2">
    <citation type="submission" date="2019-11" db="EMBL/GenBank/DDBJ databases">
        <title>Draft genome sequences of five Paenibacillus species of dairy origin.</title>
        <authorList>
            <person name="Olajide A.M."/>
            <person name="Chen S."/>
            <person name="Lapointe G."/>
        </authorList>
    </citation>
    <scope>NUCLEOTIDE SEQUENCE [LARGE SCALE GENOMIC DNA]</scope>
    <source>
        <strain evidence="12 14">3CT49</strain>
    </source>
</reference>
<dbReference type="CDD" id="cd17536">
    <property type="entry name" value="REC_YesN-like"/>
    <property type="match status" value="1"/>
</dbReference>
<feature type="domain" description="Response regulatory" evidence="10">
    <location>
        <begin position="3"/>
        <end position="121"/>
    </location>
</feature>
<dbReference type="GeneID" id="77009806"/>
<keyword evidence="4" id="KW-0902">Two-component regulatory system</keyword>
<dbReference type="Proteomes" id="UP000442469">
    <property type="component" value="Unassembled WGS sequence"/>
</dbReference>
<dbReference type="PROSITE" id="PS50110">
    <property type="entry name" value="RESPONSE_REGULATORY"/>
    <property type="match status" value="1"/>
</dbReference>
<dbReference type="SUPFAM" id="SSF52172">
    <property type="entry name" value="CheY-like"/>
    <property type="match status" value="1"/>
</dbReference>
<keyword evidence="7" id="KW-0804">Transcription</keyword>
<dbReference type="EMBL" id="JMQA01000007">
    <property type="protein sequence ID" value="KFN11622.1"/>
    <property type="molecule type" value="Genomic_DNA"/>
</dbReference>
<proteinExistence type="predicted"/>
<evidence type="ECO:0000256" key="6">
    <source>
        <dbReference type="ARBA" id="ARBA00023125"/>
    </source>
</evidence>